<dbReference type="InterPro" id="IPR036734">
    <property type="entry name" value="Neur_chan_lig-bd_sf"/>
</dbReference>
<keyword evidence="4" id="KW-1185">Reference proteome</keyword>
<evidence type="ECO:0000313" key="3">
    <source>
        <dbReference type="EMBL" id="KAJ8916375.1"/>
    </source>
</evidence>
<evidence type="ECO:0000259" key="2">
    <source>
        <dbReference type="Pfam" id="PF02931"/>
    </source>
</evidence>
<dbReference type="SUPFAM" id="SSF63712">
    <property type="entry name" value="Nicotinic receptor ligand binding domain-like"/>
    <property type="match status" value="1"/>
</dbReference>
<feature type="transmembrane region" description="Helical" evidence="1">
    <location>
        <begin position="217"/>
        <end position="238"/>
    </location>
</feature>
<dbReference type="InterPro" id="IPR006202">
    <property type="entry name" value="Neur_chan_lig-bd"/>
</dbReference>
<accession>A0AAV8VQQ3</accession>
<dbReference type="EMBL" id="JANEYG010000043">
    <property type="protein sequence ID" value="KAJ8916375.1"/>
    <property type="molecule type" value="Genomic_DNA"/>
</dbReference>
<feature type="domain" description="Neurotransmitter-gated ion-channel ligand-binding" evidence="2">
    <location>
        <begin position="30"/>
        <end position="213"/>
    </location>
</feature>
<organism evidence="3 4">
    <name type="scientific">Exocentrus adspersus</name>
    <dbReference type="NCBI Taxonomy" id="1586481"/>
    <lineage>
        <taxon>Eukaryota</taxon>
        <taxon>Metazoa</taxon>
        <taxon>Ecdysozoa</taxon>
        <taxon>Arthropoda</taxon>
        <taxon>Hexapoda</taxon>
        <taxon>Insecta</taxon>
        <taxon>Pterygota</taxon>
        <taxon>Neoptera</taxon>
        <taxon>Endopterygota</taxon>
        <taxon>Coleoptera</taxon>
        <taxon>Polyphaga</taxon>
        <taxon>Cucujiformia</taxon>
        <taxon>Chrysomeloidea</taxon>
        <taxon>Cerambycidae</taxon>
        <taxon>Lamiinae</taxon>
        <taxon>Acanthocinini</taxon>
        <taxon>Exocentrus</taxon>
    </lineage>
</organism>
<name>A0AAV8VQQ3_9CUCU</name>
<evidence type="ECO:0000313" key="4">
    <source>
        <dbReference type="Proteomes" id="UP001159042"/>
    </source>
</evidence>
<keyword evidence="1" id="KW-1133">Transmembrane helix</keyword>
<keyword evidence="1" id="KW-0472">Membrane</keyword>
<dbReference type="InterPro" id="IPR006201">
    <property type="entry name" value="Neur_channel"/>
</dbReference>
<dbReference type="PANTHER" id="PTHR18945">
    <property type="entry name" value="NEUROTRANSMITTER GATED ION CHANNEL"/>
    <property type="match status" value="1"/>
</dbReference>
<dbReference type="GO" id="GO:0004888">
    <property type="term" value="F:transmembrane signaling receptor activity"/>
    <property type="evidence" value="ECO:0007669"/>
    <property type="project" value="InterPro"/>
</dbReference>
<dbReference type="GO" id="GO:0005230">
    <property type="term" value="F:extracellular ligand-gated monoatomic ion channel activity"/>
    <property type="evidence" value="ECO:0007669"/>
    <property type="project" value="InterPro"/>
</dbReference>
<reference evidence="3 4" key="1">
    <citation type="journal article" date="2023" name="Insect Mol. Biol.">
        <title>Genome sequencing provides insights into the evolution of gene families encoding plant cell wall-degrading enzymes in longhorned beetles.</title>
        <authorList>
            <person name="Shin N.R."/>
            <person name="Okamura Y."/>
            <person name="Kirsch R."/>
            <person name="Pauchet Y."/>
        </authorList>
    </citation>
    <scope>NUCLEOTIDE SEQUENCE [LARGE SCALE GENOMIC DNA]</scope>
    <source>
        <strain evidence="3">EAD_L_NR</strain>
    </source>
</reference>
<dbReference type="AlphaFoldDB" id="A0AAV8VQQ3"/>
<dbReference type="Pfam" id="PF02931">
    <property type="entry name" value="Neur_chan_LBD"/>
    <property type="match status" value="1"/>
</dbReference>
<protein>
    <recommendedName>
        <fullName evidence="2">Neurotransmitter-gated ion-channel ligand-binding domain-containing protein</fullName>
    </recommendedName>
</protein>
<evidence type="ECO:0000256" key="1">
    <source>
        <dbReference type="SAM" id="Phobius"/>
    </source>
</evidence>
<dbReference type="Proteomes" id="UP001159042">
    <property type="component" value="Unassembled WGS sequence"/>
</dbReference>
<proteinExistence type="predicted"/>
<dbReference type="Gene3D" id="2.70.170.10">
    <property type="entry name" value="Neurotransmitter-gated ion-channel ligand-binding domain"/>
    <property type="match status" value="1"/>
</dbReference>
<gene>
    <name evidence="3" type="ORF">NQ315_005073</name>
</gene>
<sequence>MKNKTFVDCLMLMGTALSMKSGLKLPEMDRPLLEDVFTTLVNLSVTIEEFKVYDTKNMLFVVDGLLTQRWIDQRLGANVRTRKMAIAGQVWKPIIINLNGYNKITNKDDTVFWRGFGEEGNVLLSEKFNIESTCTTDFHEFPFDRQVCQIKFGTYRFPVEEVIIEWENIGIYLLSQMRSNEFHLINVSTYTDIDIRVSGNFSAAVVQLTLQRKSIHYLICTGIPCMTVIILNYISLWFSVVALPYHAGDNFLCGSKSTNKPAIEEIAPNTPMVPGDNFTCPNALHLDLTIGQ</sequence>
<keyword evidence="1" id="KW-0812">Transmembrane</keyword>
<dbReference type="GO" id="GO:0016020">
    <property type="term" value="C:membrane"/>
    <property type="evidence" value="ECO:0007669"/>
    <property type="project" value="InterPro"/>
</dbReference>
<comment type="caution">
    <text evidence="3">The sequence shown here is derived from an EMBL/GenBank/DDBJ whole genome shotgun (WGS) entry which is preliminary data.</text>
</comment>